<dbReference type="PANTHER" id="PTHR46599">
    <property type="entry name" value="PIGGYBAC TRANSPOSABLE ELEMENT-DERIVED PROTEIN 4"/>
    <property type="match status" value="1"/>
</dbReference>
<dbReference type="STRING" id="947166.A0A1D1USV2"/>
<dbReference type="PANTHER" id="PTHR46599:SF6">
    <property type="entry name" value="DUAL SPECIFICITY PHOSPHATASE 26"/>
    <property type="match status" value="1"/>
</dbReference>
<feature type="region of interest" description="Disordered" evidence="1">
    <location>
        <begin position="358"/>
        <end position="381"/>
    </location>
</feature>
<evidence type="ECO:0000256" key="1">
    <source>
        <dbReference type="SAM" id="MobiDB-lite"/>
    </source>
</evidence>
<comment type="caution">
    <text evidence="3">The sequence shown here is derived from an EMBL/GenBank/DDBJ whole genome shotgun (WGS) entry which is preliminary data.</text>
</comment>
<dbReference type="OrthoDB" id="7693791at2759"/>
<gene>
    <name evidence="3" type="primary">RvY_01828-1</name>
    <name evidence="3" type="synonym">RvY_01828.1</name>
    <name evidence="3" type="ORF">RvY_01828</name>
</gene>
<accession>A0A1D1USV2</accession>
<sequence length="381" mass="41710">MAQPMTSGTILPLVAPPRWQEVNPSTEPGTVLLEASSQGLEGKEARFAIYSALSNQILNVEKTIERDDPKFVLVYPDALLEYIRKIHGEVGDEQTDTESDDEDVLPLYQLSDVGPLLSTNGAVEWARFPADSGKPREVNQMTGAGGVIPHARSQVSDMIESFNLFLTPAINDTIIRFTNVEGTERYGNGWAVLDTVELDAYLGILLLQGVYHDGTLYFGKLVGGKAEKNQGQRVVLDLGEYLGNNSGRNVTTDNLFTSLSLGETLLKKKISLERISQIPSAFLPSKNREVLPSLFGHTSDVTLVSYVPKKSKAVILLGSMHRDAEIDEQSKEEKPEIVAEYNRTKAGVDPLDQLTATAPATIDGGKPSLRHQKVYSLRGTK</sequence>
<reference evidence="3 4" key="1">
    <citation type="journal article" date="2016" name="Nat. Commun.">
        <title>Extremotolerant tardigrade genome and improved radiotolerance of human cultured cells by tardigrade-unique protein.</title>
        <authorList>
            <person name="Hashimoto T."/>
            <person name="Horikawa D.D."/>
            <person name="Saito Y."/>
            <person name="Kuwahara H."/>
            <person name="Kozuka-Hata H."/>
            <person name="Shin-I T."/>
            <person name="Minakuchi Y."/>
            <person name="Ohishi K."/>
            <person name="Motoyama A."/>
            <person name="Aizu T."/>
            <person name="Enomoto A."/>
            <person name="Kondo K."/>
            <person name="Tanaka S."/>
            <person name="Hara Y."/>
            <person name="Koshikawa S."/>
            <person name="Sagara H."/>
            <person name="Miura T."/>
            <person name="Yokobori S."/>
            <person name="Miyagawa K."/>
            <person name="Suzuki Y."/>
            <person name="Kubo T."/>
            <person name="Oyama M."/>
            <person name="Kohara Y."/>
            <person name="Fujiyama A."/>
            <person name="Arakawa K."/>
            <person name="Katayama T."/>
            <person name="Toyoda A."/>
            <person name="Kunieda T."/>
        </authorList>
    </citation>
    <scope>NUCLEOTIDE SEQUENCE [LARGE SCALE GENOMIC DNA]</scope>
    <source>
        <strain evidence="3 4">YOKOZUNA-1</strain>
    </source>
</reference>
<dbReference type="InterPro" id="IPR029526">
    <property type="entry name" value="PGBD"/>
</dbReference>
<dbReference type="EMBL" id="BDGG01000001">
    <property type="protein sequence ID" value="GAU89258.1"/>
    <property type="molecule type" value="Genomic_DNA"/>
</dbReference>
<evidence type="ECO:0000313" key="3">
    <source>
        <dbReference type="EMBL" id="GAU89258.1"/>
    </source>
</evidence>
<proteinExistence type="predicted"/>
<dbReference type="Proteomes" id="UP000186922">
    <property type="component" value="Unassembled WGS sequence"/>
</dbReference>
<protein>
    <recommendedName>
        <fullName evidence="2">PiggyBac transposable element-derived protein domain-containing protein</fullName>
    </recommendedName>
</protein>
<name>A0A1D1USV2_RAMVA</name>
<evidence type="ECO:0000259" key="2">
    <source>
        <dbReference type="Pfam" id="PF13843"/>
    </source>
</evidence>
<organism evidence="3 4">
    <name type="scientific">Ramazzottius varieornatus</name>
    <name type="common">Water bear</name>
    <name type="synonym">Tardigrade</name>
    <dbReference type="NCBI Taxonomy" id="947166"/>
    <lineage>
        <taxon>Eukaryota</taxon>
        <taxon>Metazoa</taxon>
        <taxon>Ecdysozoa</taxon>
        <taxon>Tardigrada</taxon>
        <taxon>Eutardigrada</taxon>
        <taxon>Parachela</taxon>
        <taxon>Hypsibioidea</taxon>
        <taxon>Ramazzottiidae</taxon>
        <taxon>Ramazzottius</taxon>
    </lineage>
</organism>
<keyword evidence="4" id="KW-1185">Reference proteome</keyword>
<dbReference type="AlphaFoldDB" id="A0A1D1USV2"/>
<feature type="domain" description="PiggyBac transposable element-derived protein" evidence="2">
    <location>
        <begin position="225"/>
        <end position="362"/>
    </location>
</feature>
<evidence type="ECO:0000313" key="4">
    <source>
        <dbReference type="Proteomes" id="UP000186922"/>
    </source>
</evidence>
<dbReference type="Pfam" id="PF13843">
    <property type="entry name" value="DDE_Tnp_1_7"/>
    <property type="match status" value="1"/>
</dbReference>